<accession>A0ABV8S9Z7</accession>
<proteinExistence type="predicted"/>
<dbReference type="PANTHER" id="PTHR38792">
    <property type="entry name" value="BNR/ASP-BOX REPEAT DOMAIN PROTEIN (AFU_ORTHOLOGUE AFUA_7G06430)-RELATED"/>
    <property type="match status" value="1"/>
</dbReference>
<keyword evidence="1" id="KW-0732">Signal</keyword>
<evidence type="ECO:0000256" key="1">
    <source>
        <dbReference type="SAM" id="SignalP"/>
    </source>
</evidence>
<dbReference type="CDD" id="cd23399">
    <property type="entry name" value="beta-trefoil_ABD_ABFB"/>
    <property type="match status" value="1"/>
</dbReference>
<keyword evidence="4" id="KW-1185">Reference proteome</keyword>
<comment type="caution">
    <text evidence="3">The sequence shown here is derived from an EMBL/GenBank/DDBJ whole genome shotgun (WGS) entry which is preliminary data.</text>
</comment>
<protein>
    <submittedName>
        <fullName evidence="3">AbfB domain-containing protein</fullName>
    </submittedName>
</protein>
<evidence type="ECO:0000313" key="4">
    <source>
        <dbReference type="Proteomes" id="UP001595755"/>
    </source>
</evidence>
<evidence type="ECO:0000313" key="3">
    <source>
        <dbReference type="EMBL" id="MFC4304381.1"/>
    </source>
</evidence>
<dbReference type="Gene3D" id="2.80.10.50">
    <property type="match status" value="1"/>
</dbReference>
<dbReference type="RefSeq" id="WP_204604900.1">
    <property type="nucleotide sequence ID" value="NZ_JBHSED010000023.1"/>
</dbReference>
<name>A0ABV8S9Z7_9BACL</name>
<dbReference type="InterPro" id="IPR007934">
    <property type="entry name" value="AbfB_ABD"/>
</dbReference>
<reference evidence="4" key="1">
    <citation type="journal article" date="2019" name="Int. J. Syst. Evol. Microbiol.">
        <title>The Global Catalogue of Microorganisms (GCM) 10K type strain sequencing project: providing services to taxonomists for standard genome sequencing and annotation.</title>
        <authorList>
            <consortium name="The Broad Institute Genomics Platform"/>
            <consortium name="The Broad Institute Genome Sequencing Center for Infectious Disease"/>
            <person name="Wu L."/>
            <person name="Ma J."/>
        </authorList>
    </citation>
    <scope>NUCLEOTIDE SEQUENCE [LARGE SCALE GENOMIC DNA]</scope>
    <source>
        <strain evidence="4">CGMCC 4.1641</strain>
    </source>
</reference>
<dbReference type="PANTHER" id="PTHR38792:SF3">
    <property type="entry name" value="BNR_ASP-BOX REPEAT DOMAIN PROTEIN (AFU_ORTHOLOGUE AFUA_7G06430)-RELATED"/>
    <property type="match status" value="1"/>
</dbReference>
<feature type="signal peptide" evidence="1">
    <location>
        <begin position="1"/>
        <end position="27"/>
    </location>
</feature>
<gene>
    <name evidence="3" type="ORF">ACFO1S_13170</name>
</gene>
<dbReference type="SUPFAM" id="SSF110296">
    <property type="entry name" value="Oligoxyloglucan reducing end-specific cellobiohydrolase"/>
    <property type="match status" value="1"/>
</dbReference>
<dbReference type="Pfam" id="PF05270">
    <property type="entry name" value="AbfB"/>
    <property type="match status" value="1"/>
</dbReference>
<sequence>MKNVLRLSKIGLAMVLSCMIAFSTASAFGPSTMYTSPSSNPSPGSLYPRLLTLKHNGAYNGRMLATFEKYVSGTPTFPIYESTNGGVSWTQISQVSDTVNGWGLRYQPFLFELPQAIGTMPAGTILLFGNSIPGDLSQTKLDMYKSTDRGQTWTFVSSIASGGAAHPNGLEDPVWEPFALVYNNKLIVYYSDERDPSHNQKLVHQTSTDGVNWGPVVDDIALGNKRPGMPIIAKLGNGNYIYVYEYGGAPEANFAIYYKISANPENFGAANQPGTVLRTRDGVVPTSSPYVTWLSGTGPNGTIAVSAYSSSDIYLNAENGSSSNWTRISSTIPSGYSTALEPLADQHNLFILSSGALPNGSNRNSVVFGSLEIGNGSLIKRLQPHSPSQYFVRHYEFVARIDPDPIATINDSRFRIVPGLANSSSVSFESVNFPGYYLRHYNYALRLERKDGTSQFNQDATFNQVPGLADASKASFQSYNYPTRYIRHYDNLLRIDPIGTTQERSDATFAIQ</sequence>
<dbReference type="Gene3D" id="2.120.10.10">
    <property type="match status" value="1"/>
</dbReference>
<feature type="domain" description="Alpha-L-arabinofuranosidase B arabinose-binding" evidence="2">
    <location>
        <begin position="385"/>
        <end position="511"/>
    </location>
</feature>
<feature type="chain" id="PRO_5046084940" evidence="1">
    <location>
        <begin position="28"/>
        <end position="512"/>
    </location>
</feature>
<organism evidence="3 4">
    <name type="scientific">Cohnella boryungensis</name>
    <dbReference type="NCBI Taxonomy" id="768479"/>
    <lineage>
        <taxon>Bacteria</taxon>
        <taxon>Bacillati</taxon>
        <taxon>Bacillota</taxon>
        <taxon>Bacilli</taxon>
        <taxon>Bacillales</taxon>
        <taxon>Paenibacillaceae</taxon>
        <taxon>Cohnella</taxon>
    </lineage>
</organism>
<dbReference type="EMBL" id="JBHSED010000023">
    <property type="protein sequence ID" value="MFC4304381.1"/>
    <property type="molecule type" value="Genomic_DNA"/>
</dbReference>
<dbReference type="SUPFAM" id="SSF110221">
    <property type="entry name" value="AbfB domain"/>
    <property type="match status" value="1"/>
</dbReference>
<dbReference type="CDD" id="cd15482">
    <property type="entry name" value="Sialidase_non-viral"/>
    <property type="match status" value="1"/>
</dbReference>
<dbReference type="Proteomes" id="UP001595755">
    <property type="component" value="Unassembled WGS sequence"/>
</dbReference>
<dbReference type="InterPro" id="IPR036195">
    <property type="entry name" value="AbfB_ABD_sf"/>
</dbReference>
<evidence type="ECO:0000259" key="2">
    <source>
        <dbReference type="Pfam" id="PF05270"/>
    </source>
</evidence>